<evidence type="ECO:0000313" key="1">
    <source>
        <dbReference type="EMBL" id="GGA81117.1"/>
    </source>
</evidence>
<reference evidence="1" key="1">
    <citation type="journal article" date="2014" name="Int. J. Syst. Evol. Microbiol.">
        <title>Complete genome sequence of Corynebacterium casei LMG S-19264T (=DSM 44701T), isolated from a smear-ripened cheese.</title>
        <authorList>
            <consortium name="US DOE Joint Genome Institute (JGI-PGF)"/>
            <person name="Walter F."/>
            <person name="Albersmeier A."/>
            <person name="Kalinowski J."/>
            <person name="Ruckert C."/>
        </authorList>
    </citation>
    <scope>NUCLEOTIDE SEQUENCE</scope>
    <source>
        <strain evidence="1">CGMCC 1.15320</strain>
    </source>
</reference>
<organism evidence="1 2">
    <name type="scientific">Nitratireductor aestuarii</name>
    <dbReference type="NCBI Taxonomy" id="1735103"/>
    <lineage>
        <taxon>Bacteria</taxon>
        <taxon>Pseudomonadati</taxon>
        <taxon>Pseudomonadota</taxon>
        <taxon>Alphaproteobacteria</taxon>
        <taxon>Hyphomicrobiales</taxon>
        <taxon>Phyllobacteriaceae</taxon>
        <taxon>Nitratireductor</taxon>
    </lineage>
</organism>
<name>A0A916S348_9HYPH</name>
<keyword evidence="2" id="KW-1185">Reference proteome</keyword>
<dbReference type="RefSeq" id="WP_188722818.1">
    <property type="nucleotide sequence ID" value="NZ_BMIF01000019.1"/>
</dbReference>
<dbReference type="Pfam" id="PF14907">
    <property type="entry name" value="NTP_transf_5"/>
    <property type="match status" value="1"/>
</dbReference>
<dbReference type="EMBL" id="BMIF01000019">
    <property type="protein sequence ID" value="GGA81117.1"/>
    <property type="molecule type" value="Genomic_DNA"/>
</dbReference>
<comment type="caution">
    <text evidence="1">The sequence shown here is derived from an EMBL/GenBank/DDBJ whole genome shotgun (WGS) entry which is preliminary data.</text>
</comment>
<sequence length="490" mass="54160">MAPRQVSRRFPDYGWAWPSGDHDVLLKAVLVDDEEKALSFGLSWLATHNIDDAAFREQRLLSALSERFGKKLSSSPAHPRLIGLQRMLWSRSRLALRDTAEALEMLHTAKIPFMLLKGASRVALEPGAQRGRVSHDIDILVQQSHMRPAFSLLLDAGWEATNGAGAQRLIDLADTWRAVNFVKGEFGDIDVHRLAYHPTQTSVDDDQRLWARSIETSLAGVPARVPAASDRIALAIAHGALDAHTHSDWLCDIDSCIRTGGVVWSDLLETLEARRVLVPAASALTYLSQEIGTPVPKTFLADLLEAADRSGYVHRLSLMECKPKLDLDPLSATMRGLVKQLRLWMGKRVVQKQREPVCRARVSPSRSSLVSTARLVAHVSGEGANGGGQADISIDVDLPPVRRRIDWELATSKRHLAVLRHRKLLRYAGRRTLSFVVEIPPLEEGERLILSARPSRLLRGAPDPSEIARYGAIPFRLIGVSHRGKAASHG</sequence>
<accession>A0A916S348</accession>
<gene>
    <name evidence="1" type="ORF">GCM10011385_39220</name>
</gene>
<evidence type="ECO:0008006" key="3">
    <source>
        <dbReference type="Google" id="ProtNLM"/>
    </source>
</evidence>
<dbReference type="AlphaFoldDB" id="A0A916S348"/>
<reference evidence="1" key="2">
    <citation type="submission" date="2020-09" db="EMBL/GenBank/DDBJ databases">
        <authorList>
            <person name="Sun Q."/>
            <person name="Zhou Y."/>
        </authorList>
    </citation>
    <scope>NUCLEOTIDE SEQUENCE</scope>
    <source>
        <strain evidence="1">CGMCC 1.15320</strain>
    </source>
</reference>
<protein>
    <recommendedName>
        <fullName evidence="3">Nucleotidyltransferase family protein</fullName>
    </recommendedName>
</protein>
<dbReference type="InterPro" id="IPR039498">
    <property type="entry name" value="NTP_transf_5"/>
</dbReference>
<proteinExistence type="predicted"/>
<evidence type="ECO:0000313" key="2">
    <source>
        <dbReference type="Proteomes" id="UP000636264"/>
    </source>
</evidence>
<dbReference type="Proteomes" id="UP000636264">
    <property type="component" value="Unassembled WGS sequence"/>
</dbReference>